<dbReference type="GO" id="GO:0004674">
    <property type="term" value="F:protein serine/threonine kinase activity"/>
    <property type="evidence" value="ECO:0007669"/>
    <property type="project" value="UniProtKB-EC"/>
</dbReference>
<dbReference type="EMBL" id="JAPDRK010000010">
    <property type="protein sequence ID" value="KAJ9608545.1"/>
    <property type="molecule type" value="Genomic_DNA"/>
</dbReference>
<dbReference type="SMART" id="SM00220">
    <property type="entry name" value="S_TKc"/>
    <property type="match status" value="1"/>
</dbReference>
<keyword evidence="12" id="KW-0067">ATP-binding</keyword>
<evidence type="ECO:0000256" key="7">
    <source>
        <dbReference type="ARBA" id="ARBA00022895"/>
    </source>
</evidence>
<dbReference type="PROSITE" id="PS50011">
    <property type="entry name" value="PROTEIN_KINASE_DOM"/>
    <property type="match status" value="1"/>
</dbReference>
<comment type="subcellular location">
    <subcellularLocation>
        <location evidence="2">Chromosome</location>
        <location evidence="2">Telomere</location>
    </subcellularLocation>
</comment>
<evidence type="ECO:0000313" key="15">
    <source>
        <dbReference type="Proteomes" id="UP001172673"/>
    </source>
</evidence>
<comment type="function">
    <text evidence="1">Component of the EKC/KEOPS complex that is required for the formation of a threonylcarbamoyl group on adenosine at position 37 (t(6)A37) in tRNAs that read codons beginning with adenine. The complex is probably involved in the transfer of the threonylcarbamoyl moiety of threonylcarbamoyl-AMP (TC-AMP) to the N6 group of A37. BUD32 has ATPase activity in the context of the EKC/KEOPS complex and likely plays a supporting role to the catalytic subunit KAE1. The EKC/KEOPS complex also promotes both telomere uncapping and telomere elongation. The complex is required for efficient recruitment of transcriptional coactivators.</text>
</comment>
<comment type="caution">
    <text evidence="14">The sequence shown here is derived from an EMBL/GenBank/DDBJ whole genome shotgun (WGS) entry which is preliminary data.</text>
</comment>
<dbReference type="PROSITE" id="PS00109">
    <property type="entry name" value="PROTEIN_KINASE_TYR"/>
    <property type="match status" value="1"/>
</dbReference>
<dbReference type="InterPro" id="IPR008266">
    <property type="entry name" value="Tyr_kinase_AS"/>
</dbReference>
<evidence type="ECO:0000256" key="6">
    <source>
        <dbReference type="ARBA" id="ARBA00019973"/>
    </source>
</evidence>
<dbReference type="PANTHER" id="PTHR48011:SF4">
    <property type="entry name" value="MITOGEN-ACTIVATED PROTEIN KINASE KINASE KINASE 19"/>
    <property type="match status" value="1"/>
</dbReference>
<evidence type="ECO:0000256" key="2">
    <source>
        <dbReference type="ARBA" id="ARBA00004574"/>
    </source>
</evidence>
<dbReference type="PANTHER" id="PTHR48011">
    <property type="entry name" value="CCR4-NOT TRANSCRIPTIONAL COMPLEX SUBUNIT CAF120-RELATED"/>
    <property type="match status" value="1"/>
</dbReference>
<organism evidence="14 15">
    <name type="scientific">Cladophialophora chaetospira</name>
    <dbReference type="NCBI Taxonomy" id="386627"/>
    <lineage>
        <taxon>Eukaryota</taxon>
        <taxon>Fungi</taxon>
        <taxon>Dikarya</taxon>
        <taxon>Ascomycota</taxon>
        <taxon>Pezizomycotina</taxon>
        <taxon>Eurotiomycetes</taxon>
        <taxon>Chaetothyriomycetidae</taxon>
        <taxon>Chaetothyriales</taxon>
        <taxon>Herpotrichiellaceae</taxon>
        <taxon>Cladophialophora</taxon>
    </lineage>
</organism>
<dbReference type="InterPro" id="IPR011009">
    <property type="entry name" value="Kinase-like_dom_sf"/>
</dbReference>
<feature type="binding site" evidence="12">
    <location>
        <position position="26"/>
    </location>
    <ligand>
        <name>ATP</name>
        <dbReference type="ChEBI" id="CHEBI:30616"/>
    </ligand>
</feature>
<dbReference type="SUPFAM" id="SSF56112">
    <property type="entry name" value="Protein kinase-like (PK-like)"/>
    <property type="match status" value="1"/>
</dbReference>
<dbReference type="GO" id="GO:0005524">
    <property type="term" value="F:ATP binding"/>
    <property type="evidence" value="ECO:0007669"/>
    <property type="project" value="UniProtKB-UniRule"/>
</dbReference>
<comment type="catalytic activity">
    <reaction evidence="10">
        <text>L-threonyl-[protein] + ATP = O-phospho-L-threonyl-[protein] + ADP + H(+)</text>
        <dbReference type="Rhea" id="RHEA:46608"/>
        <dbReference type="Rhea" id="RHEA-COMP:11060"/>
        <dbReference type="Rhea" id="RHEA-COMP:11605"/>
        <dbReference type="ChEBI" id="CHEBI:15378"/>
        <dbReference type="ChEBI" id="CHEBI:30013"/>
        <dbReference type="ChEBI" id="CHEBI:30616"/>
        <dbReference type="ChEBI" id="CHEBI:61977"/>
        <dbReference type="ChEBI" id="CHEBI:456216"/>
        <dbReference type="EC" id="2.7.11.1"/>
    </reaction>
</comment>
<proteinExistence type="predicted"/>
<evidence type="ECO:0000256" key="5">
    <source>
        <dbReference type="ARBA" id="ARBA00013948"/>
    </source>
</evidence>
<dbReference type="EC" id="2.7.11.1" evidence="4"/>
<evidence type="ECO:0000313" key="14">
    <source>
        <dbReference type="EMBL" id="KAJ9608545.1"/>
    </source>
</evidence>
<keyword evidence="7" id="KW-0779">Telomere</keyword>
<feature type="domain" description="Protein kinase" evidence="13">
    <location>
        <begin position="1"/>
        <end position="292"/>
    </location>
</feature>
<evidence type="ECO:0000256" key="8">
    <source>
        <dbReference type="ARBA" id="ARBA00030980"/>
    </source>
</evidence>
<sequence length="292" mass="33179">MAFIGRGANGTVYQLNSFIAVKRARKGIDEQTDHANEQKIFQFLKSRPQIPFLVRCFYQRPNDIFLELAANGSLAMLLNHHQERIGSRVLNVFHSLDPHDIHRWMRQLCLAAAGLEESGLTHGDIRPGNMLLDSNWNLILCDVDRAMKIGEEIAVLTEPFGRLLNLEDGEVAGSYGQAGARTETFAIASVYYTMLRGHEPYETECWGEDHFTILIDKFQKKEFPPLTTSAGDAIVNQGWNGKYHSVAELLTEFPGDNDSNDLPVMEEKWMESRRLECKEFIASGLVDRLERY</sequence>
<dbReference type="GO" id="GO:0007165">
    <property type="term" value="P:signal transduction"/>
    <property type="evidence" value="ECO:0007669"/>
    <property type="project" value="TreeGrafter"/>
</dbReference>
<comment type="catalytic activity">
    <reaction evidence="11">
        <text>L-seryl-[protein] + ATP = O-phospho-L-seryl-[protein] + ADP + H(+)</text>
        <dbReference type="Rhea" id="RHEA:17989"/>
        <dbReference type="Rhea" id="RHEA-COMP:9863"/>
        <dbReference type="Rhea" id="RHEA-COMP:11604"/>
        <dbReference type="ChEBI" id="CHEBI:15378"/>
        <dbReference type="ChEBI" id="CHEBI:29999"/>
        <dbReference type="ChEBI" id="CHEBI:30616"/>
        <dbReference type="ChEBI" id="CHEBI:83421"/>
        <dbReference type="ChEBI" id="CHEBI:456216"/>
        <dbReference type="EC" id="2.7.11.1"/>
    </reaction>
</comment>
<dbReference type="AlphaFoldDB" id="A0AA39CHT6"/>
<evidence type="ECO:0000256" key="3">
    <source>
        <dbReference type="ARBA" id="ARBA00011534"/>
    </source>
</evidence>
<dbReference type="Gene3D" id="1.10.510.10">
    <property type="entry name" value="Transferase(Phosphotransferase) domain 1"/>
    <property type="match status" value="1"/>
</dbReference>
<evidence type="ECO:0000256" key="1">
    <source>
        <dbReference type="ARBA" id="ARBA00003747"/>
    </source>
</evidence>
<evidence type="ECO:0000256" key="10">
    <source>
        <dbReference type="ARBA" id="ARBA00047899"/>
    </source>
</evidence>
<dbReference type="GO" id="GO:0000781">
    <property type="term" value="C:chromosome, telomeric region"/>
    <property type="evidence" value="ECO:0007669"/>
    <property type="project" value="UniProtKB-SubCell"/>
</dbReference>
<accession>A0AA39CHT6</accession>
<keyword evidence="15" id="KW-1185">Reference proteome</keyword>
<gene>
    <name evidence="14" type="ORF">H2200_007533</name>
</gene>
<comment type="subunit">
    <text evidence="3">Component of the EKC/KEOPS complex composed of at least BUD32, CGI121, GON7, KAE1 and PCC1; the whole complex dimerizes.</text>
</comment>
<dbReference type="PROSITE" id="PS00107">
    <property type="entry name" value="PROTEIN_KINASE_ATP"/>
    <property type="match status" value="1"/>
</dbReference>
<dbReference type="InterPro" id="IPR000719">
    <property type="entry name" value="Prot_kinase_dom"/>
</dbReference>
<name>A0AA39CHT6_9EURO</name>
<dbReference type="Pfam" id="PF00069">
    <property type="entry name" value="Pkinase"/>
    <property type="match status" value="1"/>
</dbReference>
<reference evidence="14" key="1">
    <citation type="submission" date="2022-10" db="EMBL/GenBank/DDBJ databases">
        <title>Culturing micro-colonial fungi from biological soil crusts in the Mojave desert and describing Neophaeococcomyces mojavensis, and introducing the new genera and species Taxawa tesnikishii.</title>
        <authorList>
            <person name="Kurbessoian T."/>
            <person name="Stajich J.E."/>
        </authorList>
    </citation>
    <scope>NUCLEOTIDE SEQUENCE</scope>
    <source>
        <strain evidence="14">TK_41</strain>
    </source>
</reference>
<protein>
    <recommendedName>
        <fullName evidence="6">EKC/KEOPS complex subunit BUD32</fullName>
        <ecNumber evidence="4">2.7.11.1</ecNumber>
    </recommendedName>
    <alternativeName>
        <fullName evidence="8 9">Atypical Serine/threonine protein kinase BUD32</fullName>
    </alternativeName>
    <alternativeName>
        <fullName evidence="5">EKC/KEOPS complex subunit bud32</fullName>
    </alternativeName>
</protein>
<dbReference type="InterPro" id="IPR052751">
    <property type="entry name" value="Plant_MAPKKK"/>
</dbReference>
<evidence type="ECO:0000256" key="4">
    <source>
        <dbReference type="ARBA" id="ARBA00012513"/>
    </source>
</evidence>
<dbReference type="Proteomes" id="UP001172673">
    <property type="component" value="Unassembled WGS sequence"/>
</dbReference>
<dbReference type="InterPro" id="IPR017441">
    <property type="entry name" value="Protein_kinase_ATP_BS"/>
</dbReference>
<evidence type="ECO:0000256" key="9">
    <source>
        <dbReference type="ARBA" id="ARBA00033194"/>
    </source>
</evidence>
<keyword evidence="7" id="KW-0158">Chromosome</keyword>
<evidence type="ECO:0000256" key="11">
    <source>
        <dbReference type="ARBA" id="ARBA00048679"/>
    </source>
</evidence>
<keyword evidence="12" id="KW-0547">Nucleotide-binding</keyword>
<evidence type="ECO:0000256" key="12">
    <source>
        <dbReference type="PROSITE-ProRule" id="PRU10141"/>
    </source>
</evidence>
<evidence type="ECO:0000259" key="13">
    <source>
        <dbReference type="PROSITE" id="PS50011"/>
    </source>
</evidence>